<feature type="domain" description="Ribonuclease H1 N-terminal" evidence="3">
    <location>
        <begin position="170"/>
        <end position="210"/>
    </location>
</feature>
<dbReference type="InterPro" id="IPR011320">
    <property type="entry name" value="RNase_H1_N"/>
</dbReference>
<gene>
    <name evidence="4" type="ORF">SISNIDRAFT_485432</name>
</gene>
<dbReference type="EMBL" id="KV419406">
    <property type="protein sequence ID" value="KZS93828.1"/>
    <property type="molecule type" value="Genomic_DNA"/>
</dbReference>
<feature type="chain" id="PRO_5007853724" description="Ribonuclease H1 N-terminal domain-containing protein" evidence="2">
    <location>
        <begin position="17"/>
        <end position="226"/>
    </location>
</feature>
<feature type="compositionally biased region" description="Low complexity" evidence="1">
    <location>
        <begin position="69"/>
        <end position="81"/>
    </location>
</feature>
<evidence type="ECO:0000313" key="5">
    <source>
        <dbReference type="Proteomes" id="UP000076722"/>
    </source>
</evidence>
<dbReference type="InterPro" id="IPR009027">
    <property type="entry name" value="Ribosomal_bL9/RNase_H1_N"/>
</dbReference>
<proteinExistence type="predicted"/>
<feature type="compositionally biased region" description="Basic and acidic residues" evidence="1">
    <location>
        <begin position="58"/>
        <end position="67"/>
    </location>
</feature>
<dbReference type="SUPFAM" id="SSF55658">
    <property type="entry name" value="L9 N-domain-like"/>
    <property type="match status" value="1"/>
</dbReference>
<accession>A0A164V5A6</accession>
<evidence type="ECO:0000256" key="2">
    <source>
        <dbReference type="SAM" id="SignalP"/>
    </source>
</evidence>
<dbReference type="Pfam" id="PF01693">
    <property type="entry name" value="Cauli_VI"/>
    <property type="match status" value="1"/>
</dbReference>
<dbReference type="Gene3D" id="3.40.970.10">
    <property type="entry name" value="Ribonuclease H1, N-terminal domain"/>
    <property type="match status" value="1"/>
</dbReference>
<dbReference type="Proteomes" id="UP000076722">
    <property type="component" value="Unassembled WGS sequence"/>
</dbReference>
<feature type="region of interest" description="Disordered" evidence="1">
    <location>
        <begin position="58"/>
        <end position="94"/>
    </location>
</feature>
<evidence type="ECO:0000259" key="3">
    <source>
        <dbReference type="Pfam" id="PF01693"/>
    </source>
</evidence>
<organism evidence="4 5">
    <name type="scientific">Sistotremastrum niveocremeum HHB9708</name>
    <dbReference type="NCBI Taxonomy" id="1314777"/>
    <lineage>
        <taxon>Eukaryota</taxon>
        <taxon>Fungi</taxon>
        <taxon>Dikarya</taxon>
        <taxon>Basidiomycota</taxon>
        <taxon>Agaricomycotina</taxon>
        <taxon>Agaricomycetes</taxon>
        <taxon>Sistotremastrales</taxon>
        <taxon>Sistotremastraceae</taxon>
        <taxon>Sertulicium</taxon>
        <taxon>Sertulicium niveocremeum</taxon>
    </lineage>
</organism>
<dbReference type="AlphaFoldDB" id="A0A164V5A6"/>
<evidence type="ECO:0000256" key="1">
    <source>
        <dbReference type="SAM" id="MobiDB-lite"/>
    </source>
</evidence>
<keyword evidence="5" id="KW-1185">Reference proteome</keyword>
<dbReference type="InterPro" id="IPR037056">
    <property type="entry name" value="RNase_H1_N_sf"/>
</dbReference>
<protein>
    <recommendedName>
        <fullName evidence="3">Ribonuclease H1 N-terminal domain-containing protein</fullName>
    </recommendedName>
</protein>
<name>A0A164V5A6_9AGAM</name>
<feature type="signal peptide" evidence="2">
    <location>
        <begin position="1"/>
        <end position="16"/>
    </location>
</feature>
<evidence type="ECO:0000313" key="4">
    <source>
        <dbReference type="EMBL" id="KZS93828.1"/>
    </source>
</evidence>
<reference evidence="4 5" key="1">
    <citation type="journal article" date="2016" name="Mol. Biol. Evol.">
        <title>Comparative Genomics of Early-Diverging Mushroom-Forming Fungi Provides Insights into the Origins of Lignocellulose Decay Capabilities.</title>
        <authorList>
            <person name="Nagy L.G."/>
            <person name="Riley R."/>
            <person name="Tritt A."/>
            <person name="Adam C."/>
            <person name="Daum C."/>
            <person name="Floudas D."/>
            <person name="Sun H."/>
            <person name="Yadav J.S."/>
            <person name="Pangilinan J."/>
            <person name="Larsson K.H."/>
            <person name="Matsuura K."/>
            <person name="Barry K."/>
            <person name="Labutti K."/>
            <person name="Kuo R."/>
            <person name="Ohm R.A."/>
            <person name="Bhattacharya S.S."/>
            <person name="Shirouzu T."/>
            <person name="Yoshinaga Y."/>
            <person name="Martin F.M."/>
            <person name="Grigoriev I.V."/>
            <person name="Hibbett D.S."/>
        </authorList>
    </citation>
    <scope>NUCLEOTIDE SEQUENCE [LARGE SCALE GENOMIC DNA]</scope>
    <source>
        <strain evidence="4 5">HHB9708</strain>
    </source>
</reference>
<dbReference type="OrthoDB" id="3270804at2759"/>
<sequence length="226" mass="24878">MSLLANFLAAASRASAEPIVNADDDDPLQQEAASLDAEILAKVEQLVNLQLRKEHIQNRLKRKREESESSTTTSGSSSRGPTPHPPHPRPTADIRVNPFLQQAPQNVPQPAAGPAQVPQKQAAEFLTADMIAKIRAAIPNQAGLPSPPATPATKRYGRASSIYTGPKGRWYVVFKGRQIGVFDEWAIAEQYVYDLKNADYRSYATEQTARYVFEDATEKGMTYILT</sequence>
<keyword evidence="2" id="KW-0732">Signal</keyword>